<keyword evidence="6" id="KW-0547">Nucleotide-binding</keyword>
<dbReference type="GO" id="GO:0003951">
    <property type="term" value="F:NAD+ kinase activity"/>
    <property type="evidence" value="ECO:0007669"/>
    <property type="project" value="UniProtKB-UniRule"/>
</dbReference>
<evidence type="ECO:0000313" key="7">
    <source>
        <dbReference type="EMBL" id="KMO86654.1"/>
    </source>
</evidence>
<gene>
    <name evidence="6" type="primary">nadK</name>
    <name evidence="7" type="ORF">AB840_07000</name>
</gene>
<dbReference type="GO" id="GO:0005737">
    <property type="term" value="C:cytoplasm"/>
    <property type="evidence" value="ECO:0007669"/>
    <property type="project" value="UniProtKB-SubCell"/>
</dbReference>
<feature type="binding site" evidence="6">
    <location>
        <begin position="148"/>
        <end position="149"/>
    </location>
    <ligand>
        <name>NAD(+)</name>
        <dbReference type="ChEBI" id="CHEBI:57540"/>
    </ligand>
</feature>
<protein>
    <recommendedName>
        <fullName evidence="6">NAD kinase</fullName>
        <ecNumber evidence="6">2.7.1.23</ecNumber>
    </recommendedName>
    <alternativeName>
        <fullName evidence="6">ATP-dependent NAD kinase</fullName>
    </alternativeName>
</protein>
<evidence type="ECO:0000256" key="6">
    <source>
        <dbReference type="HAMAP-Rule" id="MF_00361"/>
    </source>
</evidence>
<dbReference type="OrthoDB" id="9774737at2"/>
<dbReference type="Gene3D" id="2.60.200.30">
    <property type="entry name" value="Probable inorganic polyphosphate/atp-NAD kinase, domain 2"/>
    <property type="match status" value="1"/>
</dbReference>
<dbReference type="RefSeq" id="WP_048514118.1">
    <property type="nucleotide sequence ID" value="NZ_FUXD01000019.1"/>
</dbReference>
<dbReference type="Pfam" id="PF01513">
    <property type="entry name" value="NAD_kinase"/>
    <property type="match status" value="1"/>
</dbReference>
<keyword evidence="4 6" id="KW-0520">NAD</keyword>
<dbReference type="Gene3D" id="3.40.50.10330">
    <property type="entry name" value="Probable inorganic polyphosphate/atp-NAD kinase, domain 1"/>
    <property type="match status" value="1"/>
</dbReference>
<comment type="caution">
    <text evidence="6">Lacks conserved residue(s) required for the propagation of feature annotation.</text>
</comment>
<feature type="binding site" evidence="6">
    <location>
        <begin position="189"/>
        <end position="194"/>
    </location>
    <ligand>
        <name>NAD(+)</name>
        <dbReference type="ChEBI" id="CHEBI:57540"/>
    </ligand>
</feature>
<dbReference type="GO" id="GO:0006741">
    <property type="term" value="P:NADP+ biosynthetic process"/>
    <property type="evidence" value="ECO:0007669"/>
    <property type="project" value="UniProtKB-UniRule"/>
</dbReference>
<evidence type="ECO:0000256" key="3">
    <source>
        <dbReference type="ARBA" id="ARBA00022857"/>
    </source>
</evidence>
<accession>A0A0J6WVQ9</accession>
<dbReference type="EMBL" id="LEKT01000018">
    <property type="protein sequence ID" value="KMO86654.1"/>
    <property type="molecule type" value="Genomic_DNA"/>
</dbReference>
<dbReference type="InterPro" id="IPR017437">
    <property type="entry name" value="ATP-NAD_kinase_PpnK-typ_C"/>
</dbReference>
<evidence type="ECO:0000256" key="1">
    <source>
        <dbReference type="ARBA" id="ARBA00022679"/>
    </source>
</evidence>
<evidence type="ECO:0000256" key="5">
    <source>
        <dbReference type="ARBA" id="ARBA00047925"/>
    </source>
</evidence>
<dbReference type="HAMAP" id="MF_00361">
    <property type="entry name" value="NAD_kinase"/>
    <property type="match status" value="1"/>
</dbReference>
<dbReference type="Pfam" id="PF20143">
    <property type="entry name" value="NAD_kinase_C"/>
    <property type="match status" value="1"/>
</dbReference>
<comment type="catalytic activity">
    <reaction evidence="5 6">
        <text>NAD(+) + ATP = ADP + NADP(+) + H(+)</text>
        <dbReference type="Rhea" id="RHEA:18629"/>
        <dbReference type="ChEBI" id="CHEBI:15378"/>
        <dbReference type="ChEBI" id="CHEBI:30616"/>
        <dbReference type="ChEBI" id="CHEBI:57540"/>
        <dbReference type="ChEBI" id="CHEBI:58349"/>
        <dbReference type="ChEBI" id="CHEBI:456216"/>
        <dbReference type="EC" id="2.7.1.23"/>
    </reaction>
</comment>
<name>A0A0J6WVQ9_9FIRM</name>
<dbReference type="InParanoid" id="A0A0J6WVQ9"/>
<keyword evidence="1 6" id="KW-0808">Transferase</keyword>
<dbReference type="InterPro" id="IPR002504">
    <property type="entry name" value="NADK"/>
</dbReference>
<dbReference type="PANTHER" id="PTHR20275:SF0">
    <property type="entry name" value="NAD KINASE"/>
    <property type="match status" value="1"/>
</dbReference>
<dbReference type="STRING" id="39029.BSR42_11290"/>
<evidence type="ECO:0000256" key="4">
    <source>
        <dbReference type="ARBA" id="ARBA00023027"/>
    </source>
</evidence>
<feature type="active site" description="Proton acceptor" evidence="6">
    <location>
        <position position="73"/>
    </location>
</feature>
<keyword evidence="6" id="KW-0067">ATP-binding</keyword>
<feature type="binding site" evidence="6">
    <location>
        <position position="78"/>
    </location>
    <ligand>
        <name>NAD(+)</name>
        <dbReference type="ChEBI" id="CHEBI:57540"/>
    </ligand>
</feature>
<evidence type="ECO:0000313" key="8">
    <source>
        <dbReference type="Proteomes" id="UP000036503"/>
    </source>
</evidence>
<dbReference type="FunCoup" id="A0A0J6WVQ9">
    <property type="interactions" value="458"/>
</dbReference>
<dbReference type="GO" id="GO:0046872">
    <property type="term" value="F:metal ion binding"/>
    <property type="evidence" value="ECO:0007669"/>
    <property type="project" value="UniProtKB-UniRule"/>
</dbReference>
<organism evidence="7 8">
    <name type="scientific">Megasphaera cerevisiae DSM 20462</name>
    <dbReference type="NCBI Taxonomy" id="1122219"/>
    <lineage>
        <taxon>Bacteria</taxon>
        <taxon>Bacillati</taxon>
        <taxon>Bacillota</taxon>
        <taxon>Negativicutes</taxon>
        <taxon>Veillonellales</taxon>
        <taxon>Veillonellaceae</taxon>
        <taxon>Megasphaera</taxon>
    </lineage>
</organism>
<dbReference type="SUPFAM" id="SSF111331">
    <property type="entry name" value="NAD kinase/diacylglycerol kinase-like"/>
    <property type="match status" value="1"/>
</dbReference>
<keyword evidence="6" id="KW-0963">Cytoplasm</keyword>
<keyword evidence="8" id="KW-1185">Reference proteome</keyword>
<evidence type="ECO:0000256" key="2">
    <source>
        <dbReference type="ARBA" id="ARBA00022777"/>
    </source>
</evidence>
<dbReference type="AlphaFoldDB" id="A0A0J6WVQ9"/>
<dbReference type="PANTHER" id="PTHR20275">
    <property type="entry name" value="NAD KINASE"/>
    <property type="match status" value="1"/>
</dbReference>
<dbReference type="InterPro" id="IPR016064">
    <property type="entry name" value="NAD/diacylglycerol_kinase_sf"/>
</dbReference>
<comment type="caution">
    <text evidence="7">The sequence shown here is derived from an EMBL/GenBank/DDBJ whole genome shotgun (WGS) entry which is preliminary data.</text>
</comment>
<dbReference type="GO" id="GO:0005524">
    <property type="term" value="F:ATP binding"/>
    <property type="evidence" value="ECO:0007669"/>
    <property type="project" value="UniProtKB-KW"/>
</dbReference>
<dbReference type="GO" id="GO:0051287">
    <property type="term" value="F:NAD binding"/>
    <property type="evidence" value="ECO:0007669"/>
    <property type="project" value="UniProtKB-ARBA"/>
</dbReference>
<feature type="binding site" evidence="6">
    <location>
        <begin position="73"/>
        <end position="74"/>
    </location>
    <ligand>
        <name>NAD(+)</name>
        <dbReference type="ChEBI" id="CHEBI:57540"/>
    </ligand>
</feature>
<comment type="subcellular location">
    <subcellularLocation>
        <location evidence="6">Cytoplasm</location>
    </subcellularLocation>
</comment>
<comment type="similarity">
    <text evidence="6">Belongs to the NAD kinase family.</text>
</comment>
<reference evidence="7 8" key="1">
    <citation type="submission" date="2015-06" db="EMBL/GenBank/DDBJ databases">
        <title>Draft genome sequence of beer spoilage bacterium Megasphaera cerevisiae type strain 20462.</title>
        <authorList>
            <person name="Kutumbaka K."/>
            <person name="Pasmowitz J."/>
            <person name="Mategko J."/>
            <person name="Reyes D."/>
            <person name="Friedrich A."/>
            <person name="Han S."/>
            <person name="Martens-Habbena W."/>
            <person name="Neal-McKinney J."/>
            <person name="Janagama H.K."/>
            <person name="Nadala C."/>
            <person name="Samadpour M."/>
        </authorList>
    </citation>
    <scope>NUCLEOTIDE SEQUENCE [LARGE SCALE GENOMIC DNA]</scope>
    <source>
        <strain evidence="7 8">DSM 20462</strain>
    </source>
</reference>
<dbReference type="GO" id="GO:0019674">
    <property type="term" value="P:NAD+ metabolic process"/>
    <property type="evidence" value="ECO:0007669"/>
    <property type="project" value="InterPro"/>
</dbReference>
<feature type="binding site" evidence="6">
    <location>
        <position position="178"/>
    </location>
    <ligand>
        <name>NAD(+)</name>
        <dbReference type="ChEBI" id="CHEBI:57540"/>
    </ligand>
</feature>
<dbReference type="Proteomes" id="UP000036503">
    <property type="component" value="Unassembled WGS sequence"/>
</dbReference>
<feature type="binding site" evidence="6">
    <location>
        <position position="159"/>
    </location>
    <ligand>
        <name>NAD(+)</name>
        <dbReference type="ChEBI" id="CHEBI:57540"/>
    </ligand>
</feature>
<proteinExistence type="inferred from homology"/>
<keyword evidence="3 6" id="KW-0521">NADP</keyword>
<dbReference type="InterPro" id="IPR017438">
    <property type="entry name" value="ATP-NAD_kinase_N"/>
</dbReference>
<comment type="function">
    <text evidence="6">Involved in the regulation of the intracellular balance of NAD and NADP, and is a key enzyme in the biosynthesis of NADP. Catalyzes specifically the phosphorylation on 2'-hydroxyl of the adenosine moiety of NAD to yield NADP.</text>
</comment>
<sequence>MRIGIFPNLVKRECAAIVQALIRLCEARGVEYYLPAYVGESQQPAYQLISPEHLRPRMTIYSSIDIAMVLGGDGTILKMSKQFASAGIPICGVNLGSLGFLYEVETKTLGQRIQDILSGHYFIEDRMMLHSELCYEDGMIQTLPEALNDIVIGHGNVGKLIRVDMSINGHFIQQYPGDGIIVSTATGSTGYTFSGGGPIVSPRVKCIMVTPICPHLLLKVPLVLNDTDQISFTVANSRNSVRVSVDGMMDQELMRNMTLKVCKSEHVLKIIRFNQNYFYTNLFTKLMGND</sequence>
<dbReference type="EC" id="2.7.1.23" evidence="6"/>
<keyword evidence="2 6" id="KW-0418">Kinase</keyword>
<dbReference type="PATRIC" id="fig|1122219.3.peg.912"/>
<comment type="cofactor">
    <cofactor evidence="6">
        <name>a divalent metal cation</name>
        <dbReference type="ChEBI" id="CHEBI:60240"/>
    </cofactor>
</comment>